<dbReference type="AlphaFoldDB" id="A0A4R4VPE5"/>
<evidence type="ECO:0000313" key="2">
    <source>
        <dbReference type="EMBL" id="TDD07729.1"/>
    </source>
</evidence>
<keyword evidence="3" id="KW-1185">Reference proteome</keyword>
<feature type="region of interest" description="Disordered" evidence="1">
    <location>
        <begin position="1"/>
        <end position="31"/>
    </location>
</feature>
<reference evidence="2 3" key="1">
    <citation type="submission" date="2019-03" db="EMBL/GenBank/DDBJ databases">
        <title>Draft genome sequences of novel Actinobacteria.</title>
        <authorList>
            <person name="Sahin N."/>
            <person name="Ay H."/>
            <person name="Saygin H."/>
        </authorList>
    </citation>
    <scope>NUCLEOTIDE SEQUENCE [LARGE SCALE GENOMIC DNA]</scope>
    <source>
        <strain evidence="2 3">KC310</strain>
    </source>
</reference>
<proteinExistence type="predicted"/>
<protein>
    <submittedName>
        <fullName evidence="2">Uncharacterized protein</fullName>
    </submittedName>
</protein>
<gene>
    <name evidence="2" type="ORF">E1292_12595</name>
</gene>
<accession>A0A4R4VPE5</accession>
<evidence type="ECO:0000313" key="3">
    <source>
        <dbReference type="Proteomes" id="UP000295258"/>
    </source>
</evidence>
<sequence length="86" mass="9796">MQVVEDEERSLVQRRPCLRAPADGRHHGRARRTRDVHIAYPAGTRLLPRSHPSVRTLNPAAPLALDVHGTRPATLDRTRLHLFERP</sequence>
<dbReference type="Proteomes" id="UP000295258">
    <property type="component" value="Unassembled WGS sequence"/>
</dbReference>
<evidence type="ECO:0000256" key="1">
    <source>
        <dbReference type="SAM" id="MobiDB-lite"/>
    </source>
</evidence>
<dbReference type="EMBL" id="SMKO01000024">
    <property type="protein sequence ID" value="TDD07729.1"/>
    <property type="molecule type" value="Genomic_DNA"/>
</dbReference>
<organism evidence="2 3">
    <name type="scientific">Nonomuraea deserti</name>
    <dbReference type="NCBI Taxonomy" id="1848322"/>
    <lineage>
        <taxon>Bacteria</taxon>
        <taxon>Bacillati</taxon>
        <taxon>Actinomycetota</taxon>
        <taxon>Actinomycetes</taxon>
        <taxon>Streptosporangiales</taxon>
        <taxon>Streptosporangiaceae</taxon>
        <taxon>Nonomuraea</taxon>
    </lineage>
</organism>
<name>A0A4R4VPE5_9ACTN</name>
<dbReference type="RefSeq" id="WP_132595280.1">
    <property type="nucleotide sequence ID" value="NZ_SMKO01000024.1"/>
</dbReference>
<comment type="caution">
    <text evidence="2">The sequence shown here is derived from an EMBL/GenBank/DDBJ whole genome shotgun (WGS) entry which is preliminary data.</text>
</comment>